<evidence type="ECO:0000313" key="2">
    <source>
        <dbReference type="Proteomes" id="UP000034228"/>
    </source>
</evidence>
<dbReference type="EMBL" id="LAHO01000006">
    <property type="protein sequence ID" value="KKO45875.1"/>
    <property type="molecule type" value="Genomic_DNA"/>
</dbReference>
<keyword evidence="2" id="KW-1185">Reference proteome</keyword>
<gene>
    <name evidence="1" type="ORF">WG68_07565</name>
</gene>
<dbReference type="Proteomes" id="UP000034228">
    <property type="component" value="Unassembled WGS sequence"/>
</dbReference>
<sequence>MFYFPKLVIAARILQPAATKVKQKFINISHKQPICLLFKLFWFICQPTVGASKHVAWRCKDGNRLPFSAVTPE</sequence>
<reference evidence="1 2" key="1">
    <citation type="submission" date="2015-03" db="EMBL/GenBank/DDBJ databases">
        <title>Draft genome sequences of two protease-producing strains of Arsukibacterium isolated from two cold and alkaline environments.</title>
        <authorList>
            <person name="Lylloff J.E."/>
            <person name="Skov L.B."/>
            <person name="Jepsen M."/>
            <person name="Hallin P.F."/>
            <person name="Sorensen S.J."/>
            <person name="Stougaard P."/>
            <person name="Glaring M.A."/>
        </authorList>
    </citation>
    <scope>NUCLEOTIDE SEQUENCE [LARGE SCALE GENOMIC DNA]</scope>
    <source>
        <strain evidence="1 2">GCM72</strain>
    </source>
</reference>
<dbReference type="AlphaFoldDB" id="A0A0M2V890"/>
<name>A0A0M2V890_9GAMM</name>
<protein>
    <submittedName>
        <fullName evidence="1">Uncharacterized protein</fullName>
    </submittedName>
</protein>
<comment type="caution">
    <text evidence="1">The sequence shown here is derived from an EMBL/GenBank/DDBJ whole genome shotgun (WGS) entry which is preliminary data.</text>
</comment>
<accession>A0A0M2V890</accession>
<dbReference type="STRING" id="336831.WG68_07565"/>
<proteinExistence type="predicted"/>
<evidence type="ECO:0000313" key="1">
    <source>
        <dbReference type="EMBL" id="KKO45875.1"/>
    </source>
</evidence>
<organism evidence="1 2">
    <name type="scientific">Arsukibacterium ikkense</name>
    <dbReference type="NCBI Taxonomy" id="336831"/>
    <lineage>
        <taxon>Bacteria</taxon>
        <taxon>Pseudomonadati</taxon>
        <taxon>Pseudomonadota</taxon>
        <taxon>Gammaproteobacteria</taxon>
        <taxon>Chromatiales</taxon>
        <taxon>Chromatiaceae</taxon>
        <taxon>Arsukibacterium</taxon>
    </lineage>
</organism>